<dbReference type="RefSeq" id="XP_030063561.1">
    <property type="nucleotide sequence ID" value="XM_030207701.1"/>
</dbReference>
<protein>
    <submittedName>
        <fullName evidence="3 4">Uncharacterized protein LOC115473068</fullName>
    </submittedName>
</protein>
<name>A0A6P7Y7Q9_9AMPH</name>
<organism evidence="2 4">
    <name type="scientific">Microcaecilia unicolor</name>
    <dbReference type="NCBI Taxonomy" id="1415580"/>
    <lineage>
        <taxon>Eukaryota</taxon>
        <taxon>Metazoa</taxon>
        <taxon>Chordata</taxon>
        <taxon>Craniata</taxon>
        <taxon>Vertebrata</taxon>
        <taxon>Euteleostomi</taxon>
        <taxon>Amphibia</taxon>
        <taxon>Gymnophiona</taxon>
        <taxon>Siphonopidae</taxon>
        <taxon>Microcaecilia</taxon>
    </lineage>
</organism>
<dbReference type="KEGG" id="muo:115473068"/>
<dbReference type="RefSeq" id="XP_030063563.1">
    <property type="nucleotide sequence ID" value="XM_030207703.1"/>
</dbReference>
<reference evidence="3 4" key="1">
    <citation type="submission" date="2025-04" db="UniProtKB">
        <authorList>
            <consortium name="RefSeq"/>
        </authorList>
    </citation>
    <scope>IDENTIFICATION</scope>
</reference>
<evidence type="ECO:0000313" key="2">
    <source>
        <dbReference type="Proteomes" id="UP000515156"/>
    </source>
</evidence>
<keyword evidence="1" id="KW-1133">Transmembrane helix</keyword>
<dbReference type="RefSeq" id="XP_030063562.1">
    <property type="nucleotide sequence ID" value="XM_030207702.1"/>
</dbReference>
<proteinExistence type="predicted"/>
<sequence>MSVLQCCELESQTQSWQKGINQNQSQLNPECAARRMEELTCRAGCLPLAHSPRPLESDFLSSVSLAVILLLVFISVSPILVSSSAKPLPLTACWTTGACHRIASLAHLQFLFPSQSETLWRSLDLSLRNQWQLSSLSGRLRILLAAVALGESRNTLLCLSRNLVSQLSVMDQIPLSTVRSKLLDFSPSDLYGASSLEVVSHVLSVSVVFMRQGHAAYGINVALYSSLAGSPAAWRTMLSLSPSNMDTLEESWLQNVTSSIVFDLLESIVKNRKVPESAWVTGMNHLPILSIKPEPALEKGFVC</sequence>
<accession>A0A6P7Y7Q9</accession>
<evidence type="ECO:0000256" key="1">
    <source>
        <dbReference type="SAM" id="Phobius"/>
    </source>
</evidence>
<evidence type="ECO:0000313" key="4">
    <source>
        <dbReference type="RefSeq" id="XP_030063562.1"/>
    </source>
</evidence>
<dbReference type="OrthoDB" id="9410218at2759"/>
<feature type="transmembrane region" description="Helical" evidence="1">
    <location>
        <begin position="59"/>
        <end position="81"/>
    </location>
</feature>
<keyword evidence="1" id="KW-0812">Transmembrane</keyword>
<evidence type="ECO:0000313" key="5">
    <source>
        <dbReference type="RefSeq" id="XP_030063563.1"/>
    </source>
</evidence>
<gene>
    <name evidence="3 4 5" type="primary">LOC115473068</name>
</gene>
<evidence type="ECO:0000313" key="3">
    <source>
        <dbReference type="RefSeq" id="XP_030063561.1"/>
    </source>
</evidence>
<dbReference type="GeneID" id="115473068"/>
<dbReference type="Proteomes" id="UP000515156">
    <property type="component" value="Chromosome 6"/>
</dbReference>
<keyword evidence="1" id="KW-0472">Membrane</keyword>
<dbReference type="AlphaFoldDB" id="A0A6P7Y7Q9"/>
<keyword evidence="2" id="KW-1185">Reference proteome</keyword>